<comment type="caution">
    <text evidence="12">The sequence shown here is derived from an EMBL/GenBank/DDBJ whole genome shotgun (WGS) entry which is preliminary data.</text>
</comment>
<keyword evidence="2" id="KW-0964">Secreted</keyword>
<evidence type="ECO:0000256" key="6">
    <source>
        <dbReference type="ARBA" id="ARBA00022825"/>
    </source>
</evidence>
<evidence type="ECO:0000256" key="1">
    <source>
        <dbReference type="ARBA" id="ARBA00004613"/>
    </source>
</evidence>
<evidence type="ECO:0000259" key="11">
    <source>
        <dbReference type="PROSITE" id="PS50240"/>
    </source>
</evidence>
<evidence type="ECO:0000256" key="8">
    <source>
        <dbReference type="ARBA" id="ARBA00023157"/>
    </source>
</evidence>
<keyword evidence="13" id="KW-1185">Reference proteome</keyword>
<dbReference type="SMART" id="SM00020">
    <property type="entry name" value="Tryp_SPc"/>
    <property type="match status" value="2"/>
</dbReference>
<evidence type="ECO:0000256" key="10">
    <source>
        <dbReference type="SAM" id="SignalP"/>
    </source>
</evidence>
<keyword evidence="4 10" id="KW-0732">Signal</keyword>
<dbReference type="AlphaFoldDB" id="A0AAE1HF44"/>
<dbReference type="CDD" id="cd00190">
    <property type="entry name" value="Tryp_SPc"/>
    <property type="match status" value="2"/>
</dbReference>
<dbReference type="Pfam" id="PF00089">
    <property type="entry name" value="Trypsin"/>
    <property type="match status" value="2"/>
</dbReference>
<feature type="domain" description="Peptidase S1" evidence="11">
    <location>
        <begin position="45"/>
        <end position="278"/>
    </location>
</feature>
<dbReference type="PRINTS" id="PR00722">
    <property type="entry name" value="CHYMOTRYPSIN"/>
</dbReference>
<evidence type="ECO:0000256" key="4">
    <source>
        <dbReference type="ARBA" id="ARBA00022729"/>
    </source>
</evidence>
<feature type="signal peptide" evidence="10">
    <location>
        <begin position="1"/>
        <end position="18"/>
    </location>
</feature>
<dbReference type="InterPro" id="IPR043504">
    <property type="entry name" value="Peptidase_S1_PA_chymotrypsin"/>
</dbReference>
<dbReference type="InterPro" id="IPR001314">
    <property type="entry name" value="Peptidase_S1A"/>
</dbReference>
<dbReference type="GO" id="GO:0004252">
    <property type="term" value="F:serine-type endopeptidase activity"/>
    <property type="evidence" value="ECO:0007669"/>
    <property type="project" value="InterPro"/>
</dbReference>
<keyword evidence="7" id="KW-0865">Zymogen</keyword>
<dbReference type="InterPro" id="IPR001254">
    <property type="entry name" value="Trypsin_dom"/>
</dbReference>
<dbReference type="InterPro" id="IPR033116">
    <property type="entry name" value="TRYPSIN_SER"/>
</dbReference>
<keyword evidence="3 9" id="KW-0645">Protease</keyword>
<evidence type="ECO:0000256" key="3">
    <source>
        <dbReference type="ARBA" id="ARBA00022670"/>
    </source>
</evidence>
<organism evidence="12 13">
    <name type="scientific">Frankliniella fusca</name>
    <dbReference type="NCBI Taxonomy" id="407009"/>
    <lineage>
        <taxon>Eukaryota</taxon>
        <taxon>Metazoa</taxon>
        <taxon>Ecdysozoa</taxon>
        <taxon>Arthropoda</taxon>
        <taxon>Hexapoda</taxon>
        <taxon>Insecta</taxon>
        <taxon>Pterygota</taxon>
        <taxon>Neoptera</taxon>
        <taxon>Paraneoptera</taxon>
        <taxon>Thysanoptera</taxon>
        <taxon>Terebrantia</taxon>
        <taxon>Thripoidea</taxon>
        <taxon>Thripidae</taxon>
        <taxon>Frankliniella</taxon>
    </lineage>
</organism>
<keyword evidence="5 9" id="KW-0378">Hydrolase</keyword>
<dbReference type="Gene3D" id="2.40.10.10">
    <property type="entry name" value="Trypsin-like serine proteases"/>
    <property type="match status" value="3"/>
</dbReference>
<dbReference type="PANTHER" id="PTHR24260:SF136">
    <property type="entry name" value="GH08193P-RELATED"/>
    <property type="match status" value="1"/>
</dbReference>
<protein>
    <submittedName>
        <fullName evidence="12">Chymotrypsin BI</fullName>
    </submittedName>
</protein>
<dbReference type="EMBL" id="JAHWGI010000979">
    <property type="protein sequence ID" value="KAK3919486.1"/>
    <property type="molecule type" value="Genomic_DNA"/>
</dbReference>
<feature type="domain" description="Peptidase S1" evidence="11">
    <location>
        <begin position="378"/>
        <end position="619"/>
    </location>
</feature>
<feature type="chain" id="PRO_5042254452" evidence="10">
    <location>
        <begin position="19"/>
        <end position="639"/>
    </location>
</feature>
<sequence length="639" mass="70015">MWRILVLSVALSAVAVLAKSPLHSQVPLPLSAARPLPTNIPALRIVGGNEATPGQFPHQVGIWITRKKAQYFCGGSILNANTVITAAHCAVAGDSFEIVFGAHEIRKDTTVTRKTHKKLVHENYQDDGNISNDIALLYFDSPILFTDTIQPIRLPRKNQGSFWNSEVTASGWGLLHTNDETVASVLHFVKSRVVTNFYCKLRYFFNYVRDTNICISGWWAKGTCEGDSGGPLVVYEKDGKPTLVGLTSFGISFGCSVSWPSVFTRVGSYVDWIEAGIKQLSGGHPAGSGRAAQKEACAPWFPVVAMRVSVAVLLASWLSFSRSQETDWSSVRLMTGEPQLLRQHVMDMEMEGVDYPDTPFLSRVGETRSGGDAAGGRIVGGQEAEPHQFPWQVGMLIQDKDGEMFFCGGSLLTPSWVLTAAHCAEPGYIFEVILGAHRIREHEPSQQRFKVKKDDSTVWVHPEWDSNETVNDIALIKLPGAATLNDYVQLTRIQSKERAGASLWNKNATMSGWGKPSDSAQSISPVLRFVVTRIVSNYYCNFRYLFFLIKDTNICTSGFPGKSTCNGDSGGPLTVPDDDGKETQVGITSFGIGLGCEKTWPPAFTRVSSYLDWIAKVTGGGFHDTAELGPLSSSNSTRW</sequence>
<dbReference type="FunFam" id="2.40.10.10:FF:000146">
    <property type="entry name" value="Serine protease 53"/>
    <property type="match status" value="1"/>
</dbReference>
<comment type="subcellular location">
    <subcellularLocation>
        <location evidence="1">Secreted</location>
    </subcellularLocation>
</comment>
<dbReference type="PROSITE" id="PS00135">
    <property type="entry name" value="TRYPSIN_SER"/>
    <property type="match status" value="2"/>
</dbReference>
<dbReference type="PROSITE" id="PS50240">
    <property type="entry name" value="TRYPSIN_DOM"/>
    <property type="match status" value="2"/>
</dbReference>
<evidence type="ECO:0000256" key="5">
    <source>
        <dbReference type="ARBA" id="ARBA00022801"/>
    </source>
</evidence>
<proteinExistence type="predicted"/>
<evidence type="ECO:0000256" key="9">
    <source>
        <dbReference type="RuleBase" id="RU363034"/>
    </source>
</evidence>
<dbReference type="GO" id="GO:0006508">
    <property type="term" value="P:proteolysis"/>
    <property type="evidence" value="ECO:0007669"/>
    <property type="project" value="UniProtKB-KW"/>
</dbReference>
<evidence type="ECO:0000313" key="12">
    <source>
        <dbReference type="EMBL" id="KAK3919486.1"/>
    </source>
</evidence>
<keyword evidence="8" id="KW-1015">Disulfide bond</keyword>
<dbReference type="FunFam" id="2.40.10.10:FF:000004">
    <property type="entry name" value="Tryptase gamma 1"/>
    <property type="match status" value="1"/>
</dbReference>
<accession>A0AAE1HF44</accession>
<dbReference type="SUPFAM" id="SSF50494">
    <property type="entry name" value="Trypsin-like serine proteases"/>
    <property type="match status" value="2"/>
</dbReference>
<dbReference type="Proteomes" id="UP001219518">
    <property type="component" value="Unassembled WGS sequence"/>
</dbReference>
<name>A0AAE1HF44_9NEOP</name>
<dbReference type="InterPro" id="IPR018114">
    <property type="entry name" value="TRYPSIN_HIS"/>
</dbReference>
<reference evidence="12" key="2">
    <citation type="journal article" date="2023" name="BMC Genomics">
        <title>Pest status, molecular evolution, and epigenetic factors derived from the genome assembly of Frankliniella fusca, a thysanopteran phytovirus vector.</title>
        <authorList>
            <person name="Catto M.A."/>
            <person name="Labadie P.E."/>
            <person name="Jacobson A.L."/>
            <person name="Kennedy G.G."/>
            <person name="Srinivasan R."/>
            <person name="Hunt B.G."/>
        </authorList>
    </citation>
    <scope>NUCLEOTIDE SEQUENCE</scope>
    <source>
        <strain evidence="12">PL_HMW_Pooled</strain>
    </source>
</reference>
<evidence type="ECO:0000313" key="13">
    <source>
        <dbReference type="Proteomes" id="UP001219518"/>
    </source>
</evidence>
<dbReference type="InterPro" id="IPR009003">
    <property type="entry name" value="Peptidase_S1_PA"/>
</dbReference>
<dbReference type="PROSITE" id="PS00134">
    <property type="entry name" value="TRYPSIN_HIS"/>
    <property type="match status" value="2"/>
</dbReference>
<gene>
    <name evidence="12" type="ORF">KUF71_008613</name>
</gene>
<keyword evidence="6 9" id="KW-0720">Serine protease</keyword>
<dbReference type="PANTHER" id="PTHR24260">
    <property type="match status" value="1"/>
</dbReference>
<dbReference type="GO" id="GO:0005576">
    <property type="term" value="C:extracellular region"/>
    <property type="evidence" value="ECO:0007669"/>
    <property type="project" value="UniProtKB-SubCell"/>
</dbReference>
<evidence type="ECO:0000256" key="2">
    <source>
        <dbReference type="ARBA" id="ARBA00022525"/>
    </source>
</evidence>
<reference evidence="12" key="1">
    <citation type="submission" date="2021-07" db="EMBL/GenBank/DDBJ databases">
        <authorList>
            <person name="Catto M.A."/>
            <person name="Jacobson A."/>
            <person name="Kennedy G."/>
            <person name="Labadie P."/>
            <person name="Hunt B.G."/>
            <person name="Srinivasan R."/>
        </authorList>
    </citation>
    <scope>NUCLEOTIDE SEQUENCE</scope>
    <source>
        <strain evidence="12">PL_HMW_Pooled</strain>
        <tissue evidence="12">Head</tissue>
    </source>
</reference>
<dbReference type="InterPro" id="IPR051333">
    <property type="entry name" value="CLIP_Serine_Protease"/>
</dbReference>
<evidence type="ECO:0000256" key="7">
    <source>
        <dbReference type="ARBA" id="ARBA00023145"/>
    </source>
</evidence>